<accession>A0A177T838</accession>
<dbReference type="GO" id="GO:0016746">
    <property type="term" value="F:acyltransferase activity"/>
    <property type="evidence" value="ECO:0007669"/>
    <property type="project" value="InterPro"/>
</dbReference>
<comment type="caution">
    <text evidence="3">The sequence shown here is derived from an EMBL/GenBank/DDBJ whole genome shotgun (WGS) entry which is preliminary data.</text>
</comment>
<feature type="compositionally biased region" description="Polar residues" evidence="2">
    <location>
        <begin position="185"/>
        <end position="208"/>
    </location>
</feature>
<gene>
    <name evidence="3" type="ORF">A4X13_0g5312</name>
</gene>
<reference evidence="3" key="2">
    <citation type="journal article" date="2019" name="IMA Fungus">
        <title>Genome sequencing and comparison of five Tilletia species to identify candidate genes for the detection of regulated species infecting wheat.</title>
        <authorList>
            <person name="Nguyen H.D.T."/>
            <person name="Sultana T."/>
            <person name="Kesanakurti P."/>
            <person name="Hambleton S."/>
        </authorList>
    </citation>
    <scope>NUCLEOTIDE SEQUENCE</scope>
    <source>
        <strain evidence="3">DAOMC 236416</strain>
    </source>
</reference>
<proteinExistence type="inferred from homology"/>
<name>A0A177T838_9BASI</name>
<dbReference type="Gene3D" id="4.10.320.10">
    <property type="entry name" value="E3-binding domain"/>
    <property type="match status" value="1"/>
</dbReference>
<evidence type="ECO:0000256" key="1">
    <source>
        <dbReference type="ARBA" id="ARBA00007317"/>
    </source>
</evidence>
<dbReference type="EMBL" id="LWDF02000403">
    <property type="protein sequence ID" value="KAE8249197.1"/>
    <property type="molecule type" value="Genomic_DNA"/>
</dbReference>
<protein>
    <submittedName>
        <fullName evidence="3">Uncharacterized protein</fullName>
    </submittedName>
</protein>
<evidence type="ECO:0000256" key="2">
    <source>
        <dbReference type="SAM" id="MobiDB-lite"/>
    </source>
</evidence>
<dbReference type="Proteomes" id="UP000077521">
    <property type="component" value="Unassembled WGS sequence"/>
</dbReference>
<reference evidence="3" key="1">
    <citation type="submission" date="2016-04" db="EMBL/GenBank/DDBJ databases">
        <authorList>
            <person name="Nguyen H.D."/>
            <person name="Samba Siva P."/>
            <person name="Cullis J."/>
            <person name="Levesque C.A."/>
            <person name="Hambleton S."/>
        </authorList>
    </citation>
    <scope>NUCLEOTIDE SEQUENCE</scope>
    <source>
        <strain evidence="3">DAOMC 236416</strain>
    </source>
</reference>
<evidence type="ECO:0000313" key="3">
    <source>
        <dbReference type="EMBL" id="KAE8249197.1"/>
    </source>
</evidence>
<dbReference type="AlphaFoldDB" id="A0A177T838"/>
<sequence>MLRTASSSITAAAAARHSLSRPASSFRAFLHSSSAVAAHEAPIFPSVARILAEHSDVDASKIKGTGIRGMITKGDVLAHIGEVGSPLGSAKGKDKFLAGGGGVSSFSDGTRMTANTVGGSQTAAQKAPEKAQPLDAAALRSLILSGLASAHPSALLRETSTPSARVHTPSFEAIVSGYSFSPSSSQVQRTTSTGAASQQVTPPRSASRSYFHGLI</sequence>
<dbReference type="InterPro" id="IPR036625">
    <property type="entry name" value="E3-bd_dom_sf"/>
</dbReference>
<feature type="region of interest" description="Disordered" evidence="2">
    <location>
        <begin position="185"/>
        <end position="215"/>
    </location>
</feature>
<dbReference type="PROSITE" id="PS51826">
    <property type="entry name" value="PSBD"/>
    <property type="match status" value="1"/>
</dbReference>
<evidence type="ECO:0000313" key="4">
    <source>
        <dbReference type="Proteomes" id="UP000077521"/>
    </source>
</evidence>
<dbReference type="InterPro" id="IPR004167">
    <property type="entry name" value="PSBD"/>
</dbReference>
<dbReference type="SUPFAM" id="SSF47005">
    <property type="entry name" value="Peripheral subunit-binding domain of 2-oxo acid dehydrogenase complex"/>
    <property type="match status" value="1"/>
</dbReference>
<dbReference type="Pfam" id="PF02817">
    <property type="entry name" value="E3_binding"/>
    <property type="match status" value="1"/>
</dbReference>
<comment type="similarity">
    <text evidence="1">Belongs to the 2-oxoacid dehydrogenase family.</text>
</comment>
<keyword evidence="4" id="KW-1185">Reference proteome</keyword>
<organism evidence="3 4">
    <name type="scientific">Tilletia indica</name>
    <dbReference type="NCBI Taxonomy" id="43049"/>
    <lineage>
        <taxon>Eukaryota</taxon>
        <taxon>Fungi</taxon>
        <taxon>Dikarya</taxon>
        <taxon>Basidiomycota</taxon>
        <taxon>Ustilaginomycotina</taxon>
        <taxon>Exobasidiomycetes</taxon>
        <taxon>Tilletiales</taxon>
        <taxon>Tilletiaceae</taxon>
        <taxon>Tilletia</taxon>
    </lineage>
</organism>